<dbReference type="PANTHER" id="PTHR21646:SF95">
    <property type="entry name" value="UBIQUITIN CARBOXYL-TERMINAL HYDROLASE 4-RELATED"/>
    <property type="match status" value="1"/>
</dbReference>
<evidence type="ECO:0000256" key="6">
    <source>
        <dbReference type="ARBA" id="ARBA00022801"/>
    </source>
</evidence>
<name>A0A1E3PS26_9ASCO</name>
<dbReference type="InterPro" id="IPR038765">
    <property type="entry name" value="Papain-like_cys_pep_sf"/>
</dbReference>
<dbReference type="InterPro" id="IPR050185">
    <property type="entry name" value="Ub_carboxyl-term_hydrolase"/>
</dbReference>
<evidence type="ECO:0000256" key="4">
    <source>
        <dbReference type="ARBA" id="ARBA00022670"/>
    </source>
</evidence>
<dbReference type="EMBL" id="KV454406">
    <property type="protein sequence ID" value="ODQ67752.1"/>
    <property type="molecule type" value="Genomic_DNA"/>
</dbReference>
<proteinExistence type="inferred from homology"/>
<evidence type="ECO:0000256" key="1">
    <source>
        <dbReference type="ARBA" id="ARBA00000707"/>
    </source>
</evidence>
<gene>
    <name evidence="9" type="ORF">NADFUDRAFT_20338</name>
</gene>
<dbReference type="InterPro" id="IPR018200">
    <property type="entry name" value="USP_CS"/>
</dbReference>
<keyword evidence="5" id="KW-0833">Ubl conjugation pathway</keyword>
<dbReference type="GO" id="GO:0016579">
    <property type="term" value="P:protein deubiquitination"/>
    <property type="evidence" value="ECO:0007669"/>
    <property type="project" value="InterPro"/>
</dbReference>
<protein>
    <recommendedName>
        <fullName evidence="3">ubiquitinyl hydrolase 1</fullName>
        <ecNumber evidence="3">3.4.19.12</ecNumber>
    </recommendedName>
</protein>
<dbReference type="PROSITE" id="PS00972">
    <property type="entry name" value="USP_1"/>
    <property type="match status" value="1"/>
</dbReference>
<keyword evidence="7" id="KW-0788">Thiol protease</keyword>
<dbReference type="InterPro" id="IPR028889">
    <property type="entry name" value="USP"/>
</dbReference>
<dbReference type="PROSITE" id="PS00973">
    <property type="entry name" value="USP_2"/>
    <property type="match status" value="1"/>
</dbReference>
<comment type="catalytic activity">
    <reaction evidence="1">
        <text>Thiol-dependent hydrolysis of ester, thioester, amide, peptide and isopeptide bonds formed by the C-terminal Gly of ubiquitin (a 76-residue protein attached to proteins as an intracellular targeting signal).</text>
        <dbReference type="EC" id="3.4.19.12"/>
    </reaction>
</comment>
<feature type="domain" description="USP" evidence="8">
    <location>
        <begin position="11"/>
        <end position="363"/>
    </location>
</feature>
<sequence>MKPKPAVEFVTGLANLGNTCYMNCILQCLAGTPELARPFIEGTYSNFINLNSRLGYKGALARSFASLVQMMASGKYSYVEPTAIKSLCGSFREAFRGNAQQDAQEFLTFILDGLHEELNSAGDAPRLKELTPKEERKRETMGIRQVSTIEWGKYLKTDYSLIVDTFQGQYVSKLRCLTCGFTSTTYSPFSSVTLPIPAHGKQVSLIDCFRLLTAEEILEGDNAWFCPHCKQPRRSSKVLSLARLPFILIIHLKRFHGMNKKLETFVHYPLYNLDLTPFWPPLVGDDIESMEPFRMYDQMGPFKYNLYAVTNHQGTLCGGHYTSYVKKGTKGWCYFDDAKVSRNVNPDSGLVGKNAYVIFYTRVLPLH</sequence>
<dbReference type="GO" id="GO:0006508">
    <property type="term" value="P:proteolysis"/>
    <property type="evidence" value="ECO:0007669"/>
    <property type="project" value="UniProtKB-KW"/>
</dbReference>
<dbReference type="InterPro" id="IPR001394">
    <property type="entry name" value="Peptidase_C19_UCH"/>
</dbReference>
<comment type="similarity">
    <text evidence="2">Belongs to the peptidase C19 family.</text>
</comment>
<dbReference type="GO" id="GO:0004843">
    <property type="term" value="F:cysteine-type deubiquitinase activity"/>
    <property type="evidence" value="ECO:0007669"/>
    <property type="project" value="UniProtKB-EC"/>
</dbReference>
<dbReference type="EC" id="3.4.19.12" evidence="3"/>
<dbReference type="STRING" id="857566.A0A1E3PS26"/>
<evidence type="ECO:0000313" key="9">
    <source>
        <dbReference type="EMBL" id="ODQ67752.1"/>
    </source>
</evidence>
<keyword evidence="6" id="KW-0378">Hydrolase</keyword>
<dbReference type="CDD" id="cd02674">
    <property type="entry name" value="Peptidase_C19R"/>
    <property type="match status" value="1"/>
</dbReference>
<dbReference type="SUPFAM" id="SSF54001">
    <property type="entry name" value="Cysteine proteinases"/>
    <property type="match status" value="1"/>
</dbReference>
<dbReference type="AlphaFoldDB" id="A0A1E3PS26"/>
<accession>A0A1E3PS26</accession>
<dbReference type="PROSITE" id="PS50235">
    <property type="entry name" value="USP_3"/>
    <property type="match status" value="1"/>
</dbReference>
<evidence type="ECO:0000256" key="2">
    <source>
        <dbReference type="ARBA" id="ARBA00009085"/>
    </source>
</evidence>
<reference evidence="9 10" key="1">
    <citation type="journal article" date="2016" name="Proc. Natl. Acad. Sci. U.S.A.">
        <title>Comparative genomics of biotechnologically important yeasts.</title>
        <authorList>
            <person name="Riley R."/>
            <person name="Haridas S."/>
            <person name="Wolfe K.H."/>
            <person name="Lopes M.R."/>
            <person name="Hittinger C.T."/>
            <person name="Goeker M."/>
            <person name="Salamov A.A."/>
            <person name="Wisecaver J.H."/>
            <person name="Long T.M."/>
            <person name="Calvey C.H."/>
            <person name="Aerts A.L."/>
            <person name="Barry K.W."/>
            <person name="Choi C."/>
            <person name="Clum A."/>
            <person name="Coughlan A.Y."/>
            <person name="Deshpande S."/>
            <person name="Douglass A.P."/>
            <person name="Hanson S.J."/>
            <person name="Klenk H.-P."/>
            <person name="LaButti K.M."/>
            <person name="Lapidus A."/>
            <person name="Lindquist E.A."/>
            <person name="Lipzen A.M."/>
            <person name="Meier-Kolthoff J.P."/>
            <person name="Ohm R.A."/>
            <person name="Otillar R.P."/>
            <person name="Pangilinan J.L."/>
            <person name="Peng Y."/>
            <person name="Rokas A."/>
            <person name="Rosa C.A."/>
            <person name="Scheuner C."/>
            <person name="Sibirny A.A."/>
            <person name="Slot J.C."/>
            <person name="Stielow J.B."/>
            <person name="Sun H."/>
            <person name="Kurtzman C.P."/>
            <person name="Blackwell M."/>
            <person name="Grigoriev I.V."/>
            <person name="Jeffries T.W."/>
        </authorList>
    </citation>
    <scope>NUCLEOTIDE SEQUENCE [LARGE SCALE GENOMIC DNA]</scope>
    <source>
        <strain evidence="9 10">DSM 6958</strain>
    </source>
</reference>
<evidence type="ECO:0000313" key="10">
    <source>
        <dbReference type="Proteomes" id="UP000095009"/>
    </source>
</evidence>
<dbReference type="PANTHER" id="PTHR21646">
    <property type="entry name" value="UBIQUITIN CARBOXYL-TERMINAL HYDROLASE"/>
    <property type="match status" value="1"/>
</dbReference>
<evidence type="ECO:0000259" key="8">
    <source>
        <dbReference type="PROSITE" id="PS50235"/>
    </source>
</evidence>
<evidence type="ECO:0000256" key="7">
    <source>
        <dbReference type="ARBA" id="ARBA00022807"/>
    </source>
</evidence>
<organism evidence="9 10">
    <name type="scientific">Nadsonia fulvescens var. elongata DSM 6958</name>
    <dbReference type="NCBI Taxonomy" id="857566"/>
    <lineage>
        <taxon>Eukaryota</taxon>
        <taxon>Fungi</taxon>
        <taxon>Dikarya</taxon>
        <taxon>Ascomycota</taxon>
        <taxon>Saccharomycotina</taxon>
        <taxon>Dipodascomycetes</taxon>
        <taxon>Dipodascales</taxon>
        <taxon>Dipodascales incertae sedis</taxon>
        <taxon>Nadsonia</taxon>
    </lineage>
</organism>
<keyword evidence="4" id="KW-0645">Protease</keyword>
<evidence type="ECO:0000256" key="3">
    <source>
        <dbReference type="ARBA" id="ARBA00012759"/>
    </source>
</evidence>
<evidence type="ECO:0000256" key="5">
    <source>
        <dbReference type="ARBA" id="ARBA00022786"/>
    </source>
</evidence>
<dbReference type="Gene3D" id="3.90.70.10">
    <property type="entry name" value="Cysteine proteinases"/>
    <property type="match status" value="1"/>
</dbReference>
<dbReference type="Proteomes" id="UP000095009">
    <property type="component" value="Unassembled WGS sequence"/>
</dbReference>
<keyword evidence="10" id="KW-1185">Reference proteome</keyword>
<dbReference type="Pfam" id="PF00443">
    <property type="entry name" value="UCH"/>
    <property type="match status" value="1"/>
</dbReference>
<dbReference type="OrthoDB" id="292964at2759"/>